<evidence type="ECO:0000313" key="2">
    <source>
        <dbReference type="Proteomes" id="UP001642484"/>
    </source>
</evidence>
<proteinExistence type="predicted"/>
<reference evidence="1 2" key="1">
    <citation type="submission" date="2024-02" db="EMBL/GenBank/DDBJ databases">
        <authorList>
            <person name="Chen Y."/>
            <person name="Shah S."/>
            <person name="Dougan E. K."/>
            <person name="Thang M."/>
            <person name="Chan C."/>
        </authorList>
    </citation>
    <scope>NUCLEOTIDE SEQUENCE [LARGE SCALE GENOMIC DNA]</scope>
</reference>
<gene>
    <name evidence="1" type="ORF">CCMP2556_LOCUS1610</name>
</gene>
<protein>
    <submittedName>
        <fullName evidence="1">Uncharacterized protein</fullName>
    </submittedName>
</protein>
<dbReference type="EMBL" id="CAXAMN010000541">
    <property type="protein sequence ID" value="CAK8989300.1"/>
    <property type="molecule type" value="Genomic_DNA"/>
</dbReference>
<dbReference type="Proteomes" id="UP001642484">
    <property type="component" value="Unassembled WGS sequence"/>
</dbReference>
<sequence>STVATSTTRPSTCVAIPLRLPMGRRAWQKAPCRPPRLWRAMRSLFKCSSATLTETSC</sequence>
<keyword evidence="2" id="KW-1185">Reference proteome</keyword>
<accession>A0ABP0HKC0</accession>
<comment type="caution">
    <text evidence="1">The sequence shown here is derived from an EMBL/GenBank/DDBJ whole genome shotgun (WGS) entry which is preliminary data.</text>
</comment>
<name>A0ABP0HKC0_9DINO</name>
<feature type="non-terminal residue" evidence="1">
    <location>
        <position position="1"/>
    </location>
</feature>
<evidence type="ECO:0000313" key="1">
    <source>
        <dbReference type="EMBL" id="CAK8989300.1"/>
    </source>
</evidence>
<feature type="non-terminal residue" evidence="1">
    <location>
        <position position="57"/>
    </location>
</feature>
<organism evidence="1 2">
    <name type="scientific">Durusdinium trenchii</name>
    <dbReference type="NCBI Taxonomy" id="1381693"/>
    <lineage>
        <taxon>Eukaryota</taxon>
        <taxon>Sar</taxon>
        <taxon>Alveolata</taxon>
        <taxon>Dinophyceae</taxon>
        <taxon>Suessiales</taxon>
        <taxon>Symbiodiniaceae</taxon>
        <taxon>Durusdinium</taxon>
    </lineage>
</organism>